<dbReference type="PROSITE" id="PS51829">
    <property type="entry name" value="P_HOMO_B"/>
    <property type="match status" value="2"/>
</dbReference>
<keyword evidence="2" id="KW-0378">Hydrolase</keyword>
<dbReference type="InterPro" id="IPR002884">
    <property type="entry name" value="P_dom"/>
</dbReference>
<organism evidence="4 5">
    <name type="scientific">Thalassotalea euphylliae</name>
    <dbReference type="NCBI Taxonomy" id="1655234"/>
    <lineage>
        <taxon>Bacteria</taxon>
        <taxon>Pseudomonadati</taxon>
        <taxon>Pseudomonadota</taxon>
        <taxon>Gammaproteobacteria</taxon>
        <taxon>Alteromonadales</taxon>
        <taxon>Colwelliaceae</taxon>
        <taxon>Thalassotalea</taxon>
    </lineage>
</organism>
<name>A0A3E0UFG4_9GAMM</name>
<sequence>MSLIKGEVLVFPQRNGSDVSLIVNGDEFYARYTTLDGYTTVYDEQLGLFCYAQVHQGTFTSSRRPIRKQPLENMQRQLHEAAEVQQEKHNVRLTQIRPIENDLTFQTFGPKQGLLTGRQVNTGNVRGLTILVEFKDETTQITGDQVDAMLNDLNFSAHGNFCSVRRYYQLMSSNKLDYTNDVIGPIKLSKNKSFYVNNLLVQEALNVAIRDHGVDLSNYDSRGDGIVDALSFMYAGRTEYRNWLWPHNSVIQLQQGNTRTHFYTIQSLGRRAVDLSIGTFAHESGHMLCRFPDLYDYGSRDGDNRNSSGLGRYCMMSSGNHLGRGKVPAPICAYLRYLTGWIDTEIDLASPGEYQISHGEYNKAYIYHTEHDNEFFLVENRQDLDLDRHLPSKGLAVYHCDRNGSNEWQDGTESRHYQCALLQADGRRDLERNEDAGDADDLYDTNMDGEFLSAKTNPSTLQWDGTESGLVISDIQLLAREIKIRTGDQIIPTGETVMFKHKTSPDLLIPDNNKTGIIDAITVPKRGKVVSLQLSVNISHTYRGDLEVELKSPAGTSVTLHSGQGGQLDNLNLLLNSNDSSSPLTAFKQEAVQGQWQLTVRDLLTDDQGRLDDWTLEIAYIPTEQTIKVENNPNLAIPDNSRVGIQDVIRIDAQGEIADVSVAVDINHSYRGDLMIQLVAPSGEIVVLKNVESDARSNVKFIYTPESTPTLNNLIGSEIKGDWILQVRDLWSEDQGILNTWSLEIKYE</sequence>
<evidence type="ECO:0000313" key="4">
    <source>
        <dbReference type="EMBL" id="REL35343.1"/>
    </source>
</evidence>
<dbReference type="NCBIfam" id="TIGR03296">
    <property type="entry name" value="M6dom_TIGR03296"/>
    <property type="match status" value="1"/>
</dbReference>
<evidence type="ECO:0000313" key="5">
    <source>
        <dbReference type="Proteomes" id="UP000256999"/>
    </source>
</evidence>
<dbReference type="OrthoDB" id="9790784at2"/>
<dbReference type="InterPro" id="IPR008757">
    <property type="entry name" value="Peptidase_M6-like_domain"/>
</dbReference>
<evidence type="ECO:0000259" key="3">
    <source>
        <dbReference type="PROSITE" id="PS51829"/>
    </source>
</evidence>
<dbReference type="AlphaFoldDB" id="A0A3E0UFG4"/>
<evidence type="ECO:0000256" key="2">
    <source>
        <dbReference type="ARBA" id="ARBA00022801"/>
    </source>
</evidence>
<keyword evidence="4" id="KW-0482">Metalloprotease</keyword>
<dbReference type="SUPFAM" id="SSF49785">
    <property type="entry name" value="Galactose-binding domain-like"/>
    <property type="match status" value="2"/>
</dbReference>
<reference evidence="4 5" key="1">
    <citation type="submission" date="2018-08" db="EMBL/GenBank/DDBJ databases">
        <title>Thalassotalea euphylliae genome.</title>
        <authorList>
            <person name="Summers S."/>
            <person name="Rice S.A."/>
            <person name="Freckelton M.L."/>
            <person name="Nedved B.T."/>
            <person name="Hadfield M.G."/>
        </authorList>
    </citation>
    <scope>NUCLEOTIDE SEQUENCE [LARGE SCALE GENOMIC DNA]</scope>
    <source>
        <strain evidence="4 5">H2</strain>
    </source>
</reference>
<dbReference type="RefSeq" id="WP_116000017.1">
    <property type="nucleotide sequence ID" value="NZ_QUOV01000001.1"/>
</dbReference>
<dbReference type="InterPro" id="IPR008979">
    <property type="entry name" value="Galactose-bd-like_sf"/>
</dbReference>
<feature type="domain" description="P/Homo B" evidence="3">
    <location>
        <begin position="496"/>
        <end position="620"/>
    </location>
</feature>
<accession>A0A3E0UFG4</accession>
<dbReference type="Proteomes" id="UP000256999">
    <property type="component" value="Unassembled WGS sequence"/>
</dbReference>
<comment type="caution">
    <text evidence="4">The sequence shown here is derived from an EMBL/GenBank/DDBJ whole genome shotgun (WGS) entry which is preliminary data.</text>
</comment>
<dbReference type="GO" id="GO:0006508">
    <property type="term" value="P:proteolysis"/>
    <property type="evidence" value="ECO:0007669"/>
    <property type="project" value="UniProtKB-KW"/>
</dbReference>
<evidence type="ECO:0000256" key="1">
    <source>
        <dbReference type="ARBA" id="ARBA00022670"/>
    </source>
</evidence>
<dbReference type="Gene3D" id="2.60.120.260">
    <property type="entry name" value="Galactose-binding domain-like"/>
    <property type="match status" value="2"/>
</dbReference>
<keyword evidence="1 4" id="KW-0645">Protease</keyword>
<dbReference type="PANTHER" id="PTHR41775">
    <property type="entry name" value="SECRETED PROTEIN-RELATED"/>
    <property type="match status" value="1"/>
</dbReference>
<dbReference type="EMBL" id="QUOV01000001">
    <property type="protein sequence ID" value="REL35343.1"/>
    <property type="molecule type" value="Genomic_DNA"/>
</dbReference>
<dbReference type="GO" id="GO:0008237">
    <property type="term" value="F:metallopeptidase activity"/>
    <property type="evidence" value="ECO:0007669"/>
    <property type="project" value="UniProtKB-KW"/>
</dbReference>
<feature type="domain" description="P/Homo B" evidence="3">
    <location>
        <begin position="621"/>
        <end position="748"/>
    </location>
</feature>
<dbReference type="Pfam" id="PF01483">
    <property type="entry name" value="P_proprotein"/>
    <property type="match status" value="2"/>
</dbReference>
<gene>
    <name evidence="4" type="ORF">DXX92_08240</name>
</gene>
<protein>
    <submittedName>
        <fullName evidence="4">M6 family metalloprotease domain-containing protein</fullName>
    </submittedName>
</protein>
<proteinExistence type="predicted"/>
<dbReference type="PANTHER" id="PTHR41775:SF1">
    <property type="entry name" value="PEPTIDASE M6-LIKE DOMAIN-CONTAINING PROTEIN"/>
    <property type="match status" value="1"/>
</dbReference>
<dbReference type="GO" id="GO:0004252">
    <property type="term" value="F:serine-type endopeptidase activity"/>
    <property type="evidence" value="ECO:0007669"/>
    <property type="project" value="InterPro"/>
</dbReference>